<dbReference type="PIRSF" id="PIRSF015268">
    <property type="entry name" value="Virulence_RhuM"/>
    <property type="match status" value="1"/>
</dbReference>
<proteinExistence type="predicted"/>
<accession>A0A450SQ69</accession>
<reference evidence="1" key="1">
    <citation type="submission" date="2019-02" db="EMBL/GenBank/DDBJ databases">
        <authorList>
            <person name="Gruber-Vodicka R. H."/>
            <person name="Seah K. B. B."/>
        </authorList>
    </citation>
    <scope>NUCLEOTIDE SEQUENCE</scope>
    <source>
        <strain evidence="1">BECK_BZ15</strain>
    </source>
</reference>
<protein>
    <submittedName>
        <fullName evidence="1">Uncharacterized conserved protein</fullName>
    </submittedName>
</protein>
<dbReference type="EMBL" id="CAADEW010000058">
    <property type="protein sequence ID" value="VFJ56070.1"/>
    <property type="molecule type" value="Genomic_DNA"/>
</dbReference>
<dbReference type="PANTHER" id="PTHR35810:SF1">
    <property type="entry name" value="CYTOPLASMIC PROTEIN"/>
    <property type="match status" value="1"/>
</dbReference>
<dbReference type="PANTHER" id="PTHR35810">
    <property type="entry name" value="CYTOPLASMIC PROTEIN-RELATED"/>
    <property type="match status" value="1"/>
</dbReference>
<dbReference type="Pfam" id="PF13310">
    <property type="entry name" value="Virulence_RhuM"/>
    <property type="match status" value="1"/>
</dbReference>
<dbReference type="InterPro" id="IPR011204">
    <property type="entry name" value="Virulence_RhuM-like"/>
</dbReference>
<gene>
    <name evidence="1" type="ORF">BECKFW1821A_GA0114235_105814</name>
</gene>
<dbReference type="AlphaFoldDB" id="A0A450SQ69"/>
<evidence type="ECO:0000313" key="1">
    <source>
        <dbReference type="EMBL" id="VFJ56070.1"/>
    </source>
</evidence>
<sequence>MKSESGLKQSDILFYTTQDGEVKIEVFFQDESFWLTQHRMAELFGVNRPAITKHLKNIFESGELEERSVCSILEHTAADGKVYPTQYYNLDAIVSVGYRVNSRQATQFRIWATKVLKEFIIKGFILDDERLKNGQHFGKDYFRELLERVRAIRASERRIYQQITDIFAECSVDYDKNSDITKNFYAMVQNKFHYAITGKTAAEIIHDSANAQEPNMGLKTWKKSPGRIVKSDTVVAKNYLGESKIKRLERLTSGYFDYLERIVENQVILNMEGLAESVEKFLNFNEYRVLEGKGKISHRRAVEKAYDEYDKFSPKQDKYLESDFDRMSKDMLGR</sequence>
<organism evidence="1">
    <name type="scientific">Candidatus Kentrum sp. FW</name>
    <dbReference type="NCBI Taxonomy" id="2126338"/>
    <lineage>
        <taxon>Bacteria</taxon>
        <taxon>Pseudomonadati</taxon>
        <taxon>Pseudomonadota</taxon>
        <taxon>Gammaproteobacteria</taxon>
        <taxon>Candidatus Kentrum</taxon>
    </lineage>
</organism>
<name>A0A450SQ69_9GAMM</name>